<accession>A0AAW8D0X3</accession>
<comment type="caution">
    <text evidence="3">The sequence shown here is derived from an EMBL/GenBank/DDBJ whole genome shotgun (WGS) entry which is preliminary data.</text>
</comment>
<dbReference type="EMBL" id="JAUSRD010000006">
    <property type="protein sequence ID" value="MDP9893824.1"/>
    <property type="molecule type" value="Genomic_DNA"/>
</dbReference>
<dbReference type="SUPFAM" id="SSF101874">
    <property type="entry name" value="YceI-like"/>
    <property type="match status" value="1"/>
</dbReference>
<keyword evidence="1" id="KW-0732">Signal</keyword>
<name>A0AAW8D0X3_9BURK</name>
<dbReference type="PANTHER" id="PTHR34406">
    <property type="entry name" value="PROTEIN YCEI"/>
    <property type="match status" value="1"/>
</dbReference>
<dbReference type="Proteomes" id="UP001242045">
    <property type="component" value="Unassembled WGS sequence"/>
</dbReference>
<evidence type="ECO:0000259" key="2">
    <source>
        <dbReference type="SMART" id="SM00867"/>
    </source>
</evidence>
<feature type="signal peptide" evidence="1">
    <location>
        <begin position="1"/>
        <end position="23"/>
    </location>
</feature>
<evidence type="ECO:0000313" key="3">
    <source>
        <dbReference type="EMBL" id="MDP9893824.1"/>
    </source>
</evidence>
<dbReference type="InterPro" id="IPR007372">
    <property type="entry name" value="Lipid/polyisoprenoid-bd_YceI"/>
</dbReference>
<evidence type="ECO:0000256" key="1">
    <source>
        <dbReference type="SAM" id="SignalP"/>
    </source>
</evidence>
<dbReference type="PANTHER" id="PTHR34406:SF1">
    <property type="entry name" value="PROTEIN YCEI"/>
    <property type="match status" value="1"/>
</dbReference>
<protein>
    <submittedName>
        <fullName evidence="3">Polyisoprenoid-binding protein YceI</fullName>
    </submittedName>
</protein>
<proteinExistence type="predicted"/>
<dbReference type="RefSeq" id="WP_307685184.1">
    <property type="nucleotide sequence ID" value="NZ_JAUSRD010000006.1"/>
</dbReference>
<dbReference type="SMART" id="SM00867">
    <property type="entry name" value="YceI"/>
    <property type="match status" value="1"/>
</dbReference>
<organism evidence="3 4">
    <name type="scientific">Variovorax boronicumulans</name>
    <dbReference type="NCBI Taxonomy" id="436515"/>
    <lineage>
        <taxon>Bacteria</taxon>
        <taxon>Pseudomonadati</taxon>
        <taxon>Pseudomonadota</taxon>
        <taxon>Betaproteobacteria</taxon>
        <taxon>Burkholderiales</taxon>
        <taxon>Comamonadaceae</taxon>
        <taxon>Variovorax</taxon>
    </lineage>
</organism>
<dbReference type="Pfam" id="PF04264">
    <property type="entry name" value="YceI"/>
    <property type="match status" value="1"/>
</dbReference>
<dbReference type="InterPro" id="IPR036761">
    <property type="entry name" value="TTHA0802/YceI-like_sf"/>
</dbReference>
<dbReference type="AlphaFoldDB" id="A0AAW8D0X3"/>
<dbReference type="Gene3D" id="2.40.128.110">
    <property type="entry name" value="Lipid/polyisoprenoid-binding, YceI-like"/>
    <property type="match status" value="1"/>
</dbReference>
<feature type="chain" id="PRO_5043543999" evidence="1">
    <location>
        <begin position="24"/>
        <end position="191"/>
    </location>
</feature>
<evidence type="ECO:0000313" key="4">
    <source>
        <dbReference type="Proteomes" id="UP001242045"/>
    </source>
</evidence>
<reference evidence="3" key="1">
    <citation type="submission" date="2023-07" db="EMBL/GenBank/DDBJ databases">
        <title>Sorghum-associated microbial communities from plants grown in Nebraska, USA.</title>
        <authorList>
            <person name="Schachtman D."/>
        </authorList>
    </citation>
    <scope>NUCLEOTIDE SEQUENCE</scope>
    <source>
        <strain evidence="3">DS3754</strain>
    </source>
</reference>
<sequence length="191" mass="21275">MKYRLTLASALAAIALFPGFAIAGWEIEPTHTNVTFEVDHLGLTKTPGQFRKFNADVFLNEKKIEESRVNFTVDANSIDTTVAVRDGELRRAAWLDAEQHPNITFVSKTVKHSEDGRIVISGDLTIRGKTLPVDFNARLTDIINNPFLKIPSVGLVATARIKRTDFGMTKFLPAVADEVELRLQTELNKKP</sequence>
<gene>
    <name evidence="3" type="ORF">J2W31_002939</name>
</gene>
<feature type="domain" description="Lipid/polyisoprenoid-binding YceI-like" evidence="2">
    <location>
        <begin position="24"/>
        <end position="188"/>
    </location>
</feature>